<evidence type="ECO:0000256" key="1">
    <source>
        <dbReference type="ARBA" id="ARBA00004141"/>
    </source>
</evidence>
<evidence type="ECO:0000256" key="5">
    <source>
        <dbReference type="ARBA" id="ARBA00022989"/>
    </source>
</evidence>
<feature type="transmembrane region" description="Helical" evidence="8">
    <location>
        <begin position="80"/>
        <end position="97"/>
    </location>
</feature>
<dbReference type="GO" id="GO:0022857">
    <property type="term" value="F:transmembrane transporter activity"/>
    <property type="evidence" value="ECO:0007669"/>
    <property type="project" value="InterPro"/>
</dbReference>
<proteinExistence type="evidence at transcript level"/>
<comment type="subcellular location">
    <subcellularLocation>
        <location evidence="1">Membrane</location>
        <topology evidence="1">Multi-pass membrane protein</topology>
    </subcellularLocation>
</comment>
<evidence type="ECO:0000256" key="6">
    <source>
        <dbReference type="ARBA" id="ARBA00023136"/>
    </source>
</evidence>
<feature type="transmembrane region" description="Helical" evidence="8">
    <location>
        <begin position="294"/>
        <end position="311"/>
    </location>
</feature>
<dbReference type="InterPro" id="IPR037185">
    <property type="entry name" value="EmrE-like"/>
</dbReference>
<feature type="transmembrane region" description="Helical" evidence="8">
    <location>
        <begin position="169"/>
        <end position="189"/>
    </location>
</feature>
<dbReference type="InterPro" id="IPR009262">
    <property type="entry name" value="SLC35_F1/F2/F6"/>
</dbReference>
<dbReference type="OrthoDB" id="429955at2759"/>
<feature type="transmembrane region" description="Helical" evidence="8">
    <location>
        <begin position="267"/>
        <end position="288"/>
    </location>
</feature>
<keyword evidence="6 8" id="KW-0472">Membrane</keyword>
<feature type="transmembrane region" description="Helical" evidence="8">
    <location>
        <begin position="236"/>
        <end position="255"/>
    </location>
</feature>
<accession>A0A0H3YFK2</accession>
<protein>
    <submittedName>
        <fullName evidence="9">Slc35f-2</fullName>
    </submittedName>
</protein>
<dbReference type="AlphaFoldDB" id="A0A0H3YFK2"/>
<dbReference type="OMA" id="IQVFHYS"/>
<comment type="function">
    <text evidence="7">Putative solute transporter.</text>
</comment>
<dbReference type="EMBL" id="KT163702">
    <property type="protein sequence ID" value="AKN21652.1"/>
    <property type="molecule type" value="mRNA"/>
</dbReference>
<evidence type="ECO:0000313" key="9">
    <source>
        <dbReference type="EMBL" id="AKN21652.1"/>
    </source>
</evidence>
<dbReference type="PANTHER" id="PTHR14233:SF4">
    <property type="entry name" value="SOLUTE CARRIER FAMILY 35 MEMBER F2"/>
    <property type="match status" value="1"/>
</dbReference>
<feature type="transmembrane region" description="Helical" evidence="8">
    <location>
        <begin position="201"/>
        <end position="220"/>
    </location>
</feature>
<comment type="similarity">
    <text evidence="2">Belongs to the SLC35F solute transporter family.</text>
</comment>
<keyword evidence="3" id="KW-0813">Transport</keyword>
<dbReference type="GO" id="GO:0016020">
    <property type="term" value="C:membrane"/>
    <property type="evidence" value="ECO:0007669"/>
    <property type="project" value="UniProtKB-SubCell"/>
</dbReference>
<name>A0A0H3YFK2_SCHMD</name>
<dbReference type="PANTHER" id="PTHR14233">
    <property type="entry name" value="DUF914-RELATED"/>
    <property type="match status" value="1"/>
</dbReference>
<evidence type="ECO:0000256" key="2">
    <source>
        <dbReference type="ARBA" id="ARBA00007863"/>
    </source>
</evidence>
<evidence type="ECO:0000256" key="4">
    <source>
        <dbReference type="ARBA" id="ARBA00022692"/>
    </source>
</evidence>
<feature type="transmembrane region" description="Helical" evidence="8">
    <location>
        <begin position="50"/>
        <end position="68"/>
    </location>
</feature>
<evidence type="ECO:0000256" key="3">
    <source>
        <dbReference type="ARBA" id="ARBA00022448"/>
    </source>
</evidence>
<sequence>MDNKVLCKFDKKVIISIFCGQVLSLFICGTAISSAYLSQFGANIPITQSFLNYMLISLTYGMFFAYKSSLNLMEIIKDRGYLYVIAAIIDVEANYLIVKSYQYTNVTSIQLLDCLTIPTVFILSIFILRIRYLWTHLSGVVLCLLGSTGMVLIDYWVRDSSSVSSLNPLLGDILVIIGAILYGISNIIQNYLVKKHSTIEYLGFIGILCSLVSGIQLILIERHDAFLAFNANYANPVFWSCLLGFALSMFLLYSLMPYMMRISDAVITNLSLLTSDMYALIVGIFLFGYVFHPLYFVAYSIIMIGVGMYVAKDHAKRKENEGICSMFDCKKDSNNSDTV</sequence>
<organism evidence="9">
    <name type="scientific">Schmidtea mediterranea</name>
    <name type="common">Freshwater planarian flatworm</name>
    <dbReference type="NCBI Taxonomy" id="79327"/>
    <lineage>
        <taxon>Eukaryota</taxon>
        <taxon>Metazoa</taxon>
        <taxon>Spiralia</taxon>
        <taxon>Lophotrochozoa</taxon>
        <taxon>Platyhelminthes</taxon>
        <taxon>Rhabditophora</taxon>
        <taxon>Seriata</taxon>
        <taxon>Tricladida</taxon>
        <taxon>Continenticola</taxon>
        <taxon>Geoplanoidea</taxon>
        <taxon>Dugesiidae</taxon>
        <taxon>Schmidtea</taxon>
    </lineage>
</organism>
<evidence type="ECO:0000256" key="7">
    <source>
        <dbReference type="ARBA" id="ARBA00037727"/>
    </source>
</evidence>
<dbReference type="Pfam" id="PF06027">
    <property type="entry name" value="SLC35F"/>
    <property type="match status" value="1"/>
</dbReference>
<feature type="transmembrane region" description="Helical" evidence="8">
    <location>
        <begin position="109"/>
        <end position="130"/>
    </location>
</feature>
<dbReference type="InterPro" id="IPR052221">
    <property type="entry name" value="SLC35F_Transporter"/>
</dbReference>
<feature type="transmembrane region" description="Helical" evidence="8">
    <location>
        <begin position="12"/>
        <end position="38"/>
    </location>
</feature>
<gene>
    <name evidence="9" type="primary">slc35f-2</name>
</gene>
<feature type="transmembrane region" description="Helical" evidence="8">
    <location>
        <begin position="137"/>
        <end position="157"/>
    </location>
</feature>
<keyword evidence="4 8" id="KW-0812">Transmembrane</keyword>
<reference evidence="9" key="1">
    <citation type="journal article" date="2015" name="Elife">
        <title>Stem cells and fluid flow drive cyst formation in an invertebrate excretory organ.</title>
        <authorList>
            <person name="Thi-Kim Vu H."/>
            <person name="Rink J.C."/>
            <person name="McKinney S.A."/>
            <person name="McClain M."/>
            <person name="Lakshmanaperumal N."/>
            <person name="Alexander R."/>
            <person name="Sanchez Alvarado A."/>
        </authorList>
    </citation>
    <scope>NUCLEOTIDE SEQUENCE</scope>
</reference>
<evidence type="ECO:0000256" key="8">
    <source>
        <dbReference type="SAM" id="Phobius"/>
    </source>
</evidence>
<dbReference type="SUPFAM" id="SSF103481">
    <property type="entry name" value="Multidrug resistance efflux transporter EmrE"/>
    <property type="match status" value="1"/>
</dbReference>
<keyword evidence="5 8" id="KW-1133">Transmembrane helix</keyword>